<protein>
    <submittedName>
        <fullName evidence="8">BZ3500_MvSof-1268-A1-R1_Chr2-1g04322 protein</fullName>
    </submittedName>
</protein>
<dbReference type="InterPro" id="IPR050186">
    <property type="entry name" value="TPT_transporter"/>
</dbReference>
<dbReference type="GO" id="GO:0016020">
    <property type="term" value="C:membrane"/>
    <property type="evidence" value="ECO:0007669"/>
    <property type="project" value="UniProtKB-SubCell"/>
</dbReference>
<feature type="transmembrane region" description="Helical" evidence="6">
    <location>
        <begin position="261"/>
        <end position="280"/>
    </location>
</feature>
<evidence type="ECO:0000256" key="3">
    <source>
        <dbReference type="ARBA" id="ARBA00022989"/>
    </source>
</evidence>
<evidence type="ECO:0000256" key="6">
    <source>
        <dbReference type="SAM" id="Phobius"/>
    </source>
</evidence>
<sequence>MPTVANTSSQGSRRSDSISSGSVSPSLSSSPSGMLQQFPVVAQAVPPPSVAMDQKHGVGHVRARSVNGDSPLLGSDKEFYDIPSAHGNGNTSPNANINARAASPSASTSANRPSPSPRSVPAWLIVGGWICLSTAVSAATRREIWCGITVFATTDALDASTLWAASREIMMGSKQFKYPITLTSIHLLYQTIATRLLHRYTNLIAGVRTPDYTAVSMDELETGSKSETSATYATTSAPDARQLQTAKDSAVFVPWGEYKRLIIPPAVMFSLSLVLSNWAYLYLTTAFIHMLKAVSPVAILLAAFAFGTKTFSVKLLLIVIVISFGVGIASYGETSFNMTGFMIQMTAIAIEATRVTLIQILLAGKDMSPLKSLYLFAPICLAINVSLILPVEGFTALAAIPKLGFWVIFSNASLTMALNLSAIYLIGISSMVLSLSKVVKDVIMVGGSALLLGDNLTSLQAVGYTIATVGMLYYKAQ</sequence>
<feature type="transmembrane region" description="Helical" evidence="6">
    <location>
        <begin position="286"/>
        <end position="306"/>
    </location>
</feature>
<dbReference type="InterPro" id="IPR004853">
    <property type="entry name" value="Sugar_P_trans_dom"/>
</dbReference>
<feature type="region of interest" description="Disordered" evidence="5">
    <location>
        <begin position="1"/>
        <end position="117"/>
    </location>
</feature>
<dbReference type="Proteomes" id="UP000249723">
    <property type="component" value="Unassembled WGS sequence"/>
</dbReference>
<feature type="transmembrane region" description="Helical" evidence="6">
    <location>
        <begin position="373"/>
        <end position="391"/>
    </location>
</feature>
<proteinExistence type="predicted"/>
<dbReference type="PANTHER" id="PTHR11132">
    <property type="entry name" value="SOLUTE CARRIER FAMILY 35"/>
    <property type="match status" value="1"/>
</dbReference>
<keyword evidence="4 6" id="KW-0472">Membrane</keyword>
<gene>
    <name evidence="8" type="ORF">BZ3500_MVSOF-1268-A1-R1_CHR2-1G04322</name>
</gene>
<evidence type="ECO:0000313" key="8">
    <source>
        <dbReference type="EMBL" id="SCZ88305.1"/>
    </source>
</evidence>
<feature type="domain" description="Sugar phosphate transporter" evidence="7">
    <location>
        <begin position="258"/>
        <end position="474"/>
    </location>
</feature>
<keyword evidence="2 6" id="KW-0812">Transmembrane</keyword>
<evidence type="ECO:0000313" key="9">
    <source>
        <dbReference type="Proteomes" id="UP000249723"/>
    </source>
</evidence>
<comment type="subcellular location">
    <subcellularLocation>
        <location evidence="1">Membrane</location>
        <topology evidence="1">Multi-pass membrane protein</topology>
    </subcellularLocation>
</comment>
<evidence type="ECO:0000256" key="2">
    <source>
        <dbReference type="ARBA" id="ARBA00022692"/>
    </source>
</evidence>
<feature type="compositionally biased region" description="Low complexity" evidence="5">
    <location>
        <begin position="8"/>
        <end position="44"/>
    </location>
</feature>
<evidence type="ECO:0000256" key="1">
    <source>
        <dbReference type="ARBA" id="ARBA00004141"/>
    </source>
</evidence>
<keyword evidence="9" id="KW-1185">Reference proteome</keyword>
<evidence type="ECO:0000256" key="4">
    <source>
        <dbReference type="ARBA" id="ARBA00023136"/>
    </source>
</evidence>
<evidence type="ECO:0000256" key="5">
    <source>
        <dbReference type="SAM" id="MobiDB-lite"/>
    </source>
</evidence>
<dbReference type="OrthoDB" id="6418713at2759"/>
<feature type="transmembrane region" description="Helical" evidence="6">
    <location>
        <begin position="403"/>
        <end position="427"/>
    </location>
</feature>
<name>A0A2X0KEI9_9BASI</name>
<feature type="transmembrane region" description="Helical" evidence="6">
    <location>
        <begin position="338"/>
        <end position="361"/>
    </location>
</feature>
<reference evidence="9" key="1">
    <citation type="submission" date="2016-10" db="EMBL/GenBank/DDBJ databases">
        <authorList>
            <person name="Jeantristanb JTB J.-T."/>
            <person name="Ricardo R."/>
        </authorList>
    </citation>
    <scope>NUCLEOTIDE SEQUENCE [LARGE SCALE GENOMIC DNA]</scope>
</reference>
<evidence type="ECO:0000259" key="7">
    <source>
        <dbReference type="Pfam" id="PF03151"/>
    </source>
</evidence>
<keyword evidence="3 6" id="KW-1133">Transmembrane helix</keyword>
<dbReference type="Pfam" id="PF03151">
    <property type="entry name" value="TPT"/>
    <property type="match status" value="1"/>
</dbReference>
<feature type="transmembrane region" description="Helical" evidence="6">
    <location>
        <begin position="313"/>
        <end position="332"/>
    </location>
</feature>
<feature type="compositionally biased region" description="Low complexity" evidence="5">
    <location>
        <begin position="99"/>
        <end position="117"/>
    </location>
</feature>
<dbReference type="EMBL" id="FMWP01000012">
    <property type="protein sequence ID" value="SCZ88305.1"/>
    <property type="molecule type" value="Genomic_DNA"/>
</dbReference>
<organism evidence="8 9">
    <name type="scientific">Microbotryum saponariae</name>
    <dbReference type="NCBI Taxonomy" id="289078"/>
    <lineage>
        <taxon>Eukaryota</taxon>
        <taxon>Fungi</taxon>
        <taxon>Dikarya</taxon>
        <taxon>Basidiomycota</taxon>
        <taxon>Pucciniomycotina</taxon>
        <taxon>Microbotryomycetes</taxon>
        <taxon>Microbotryales</taxon>
        <taxon>Microbotryaceae</taxon>
        <taxon>Microbotryum</taxon>
    </lineage>
</organism>
<feature type="compositionally biased region" description="Polar residues" evidence="5">
    <location>
        <begin position="87"/>
        <end position="97"/>
    </location>
</feature>
<accession>A0A2X0KEI9</accession>
<dbReference type="AlphaFoldDB" id="A0A2X0KEI9"/>